<gene>
    <name evidence="7" type="primary">ybhI</name>
    <name evidence="7" type="ORF">NCTC11976_02708</name>
</gene>
<sequence length="469" mass="53255">MIFKYSRITPEIGFSISGVLCAFISFYLNQNTGIDLSHTSFIVILGAAFIMWTFRLVPEYIPALLIIFSALLFHIAPKNVILSGFTSNSFFIAVSVFGVGAIVTKSRLFYRFALILLIHLPSKSSLLQKLLFFIGALITPIMSVQSSRVALIAPLLDNILESSTIHPRSDTANALANAAFNGCILLSTIFLTGKSSNFIVFSLLSEQNQWQGNWMHWLWAASFPGILLIALFFILHSITFKSHNTLKINHFKLKKELYFLGQLSFAEYIAIISLLLFVAGTLISTCKDIPMFWTCLFIFTLLLWTNILEKKELIKKINWSFLFYFSAIIGVMHALQSIGFEPWLIDHLKWLSQLAHANPFWFIIIIYVISWFGGLLLGTMIAPALLFTVIIPLANQGTVSNWVVGFVILMATEAWIFPYQSSYFLCFEELLKSKNNFYLNPLLKLNAWFSLLKLGVIALSIPFWYFFEI</sequence>
<name>A0ABY6T8H7_9GAMM</name>
<proteinExistence type="inferred from homology"/>
<feature type="transmembrane region" description="Helical" evidence="6">
    <location>
        <begin position="214"/>
        <end position="236"/>
    </location>
</feature>
<evidence type="ECO:0000256" key="1">
    <source>
        <dbReference type="ARBA" id="ARBA00004141"/>
    </source>
</evidence>
<feature type="transmembrane region" description="Helical" evidence="6">
    <location>
        <begin position="447"/>
        <end position="467"/>
    </location>
</feature>
<comment type="similarity">
    <text evidence="2">Belongs to the SLC13A/DASS transporter (TC 2.A.47) family. DIT1 subfamily.</text>
</comment>
<feature type="transmembrane region" description="Helical" evidence="6">
    <location>
        <begin position="89"/>
        <end position="110"/>
    </location>
</feature>
<feature type="transmembrane region" description="Helical" evidence="6">
    <location>
        <begin position="257"/>
        <end position="283"/>
    </location>
</feature>
<evidence type="ECO:0000256" key="3">
    <source>
        <dbReference type="ARBA" id="ARBA00022692"/>
    </source>
</evidence>
<evidence type="ECO:0000256" key="6">
    <source>
        <dbReference type="SAM" id="Phobius"/>
    </source>
</evidence>
<keyword evidence="5 6" id="KW-0472">Membrane</keyword>
<dbReference type="EMBL" id="LR134173">
    <property type="protein sequence ID" value="VEB38387.1"/>
    <property type="molecule type" value="Genomic_DNA"/>
</dbReference>
<evidence type="ECO:0000313" key="7">
    <source>
        <dbReference type="EMBL" id="VEB38387.1"/>
    </source>
</evidence>
<evidence type="ECO:0000256" key="2">
    <source>
        <dbReference type="ARBA" id="ARBA00007349"/>
    </source>
</evidence>
<comment type="subcellular location">
    <subcellularLocation>
        <location evidence="1">Membrane</location>
        <topology evidence="1">Multi-pass membrane protein</topology>
    </subcellularLocation>
</comment>
<evidence type="ECO:0000313" key="8">
    <source>
        <dbReference type="Proteomes" id="UP000277577"/>
    </source>
</evidence>
<protein>
    <submittedName>
        <fullName evidence="7">Inner membrane protein ybhI</fullName>
    </submittedName>
</protein>
<evidence type="ECO:0000256" key="4">
    <source>
        <dbReference type="ARBA" id="ARBA00022989"/>
    </source>
</evidence>
<dbReference type="RefSeq" id="WP_028380167.1">
    <property type="nucleotide sequence ID" value="NZ_CAAAIT010000001.1"/>
</dbReference>
<accession>A0ABY6T8H7</accession>
<feature type="transmembrane region" description="Helical" evidence="6">
    <location>
        <begin position="321"/>
        <end position="340"/>
    </location>
</feature>
<evidence type="ECO:0000256" key="5">
    <source>
        <dbReference type="ARBA" id="ARBA00023136"/>
    </source>
</evidence>
<dbReference type="PANTHER" id="PTHR42826">
    <property type="entry name" value="DICARBOXYLATE TRANSPORTER 2.1, CHLOROPLASTIC"/>
    <property type="match status" value="1"/>
</dbReference>
<dbReference type="Proteomes" id="UP000277577">
    <property type="component" value="Chromosome"/>
</dbReference>
<dbReference type="InterPro" id="IPR001898">
    <property type="entry name" value="SLC13A/DASS"/>
</dbReference>
<feature type="transmembrane region" description="Helical" evidence="6">
    <location>
        <begin position="60"/>
        <end position="77"/>
    </location>
</feature>
<feature type="transmembrane region" description="Helical" evidence="6">
    <location>
        <begin position="130"/>
        <end position="153"/>
    </location>
</feature>
<feature type="transmembrane region" description="Helical" evidence="6">
    <location>
        <begin position="399"/>
        <end position="417"/>
    </location>
</feature>
<keyword evidence="8" id="KW-1185">Reference proteome</keyword>
<keyword evidence="4 6" id="KW-1133">Transmembrane helix</keyword>
<feature type="transmembrane region" description="Helical" evidence="6">
    <location>
        <begin position="12"/>
        <end position="29"/>
    </location>
</feature>
<feature type="transmembrane region" description="Helical" evidence="6">
    <location>
        <begin position="174"/>
        <end position="194"/>
    </location>
</feature>
<organism evidence="7 8">
    <name type="scientific">Legionella cherrii</name>
    <dbReference type="NCBI Taxonomy" id="28084"/>
    <lineage>
        <taxon>Bacteria</taxon>
        <taxon>Pseudomonadati</taxon>
        <taxon>Pseudomonadota</taxon>
        <taxon>Gammaproteobacteria</taxon>
        <taxon>Legionellales</taxon>
        <taxon>Legionellaceae</taxon>
        <taxon>Legionella</taxon>
    </lineage>
</organism>
<feature type="transmembrane region" description="Helical" evidence="6">
    <location>
        <begin position="360"/>
        <end position="387"/>
    </location>
</feature>
<dbReference type="Pfam" id="PF00939">
    <property type="entry name" value="Na_sulph_symp"/>
    <property type="match status" value="1"/>
</dbReference>
<keyword evidence="3 6" id="KW-0812">Transmembrane</keyword>
<dbReference type="InterPro" id="IPR030676">
    <property type="entry name" value="CitT-rel"/>
</dbReference>
<feature type="transmembrane region" description="Helical" evidence="6">
    <location>
        <begin position="289"/>
        <end position="309"/>
    </location>
</feature>
<reference evidence="7 8" key="1">
    <citation type="submission" date="2018-12" db="EMBL/GenBank/DDBJ databases">
        <authorList>
            <consortium name="Pathogen Informatics"/>
        </authorList>
    </citation>
    <scope>NUCLEOTIDE SEQUENCE [LARGE SCALE GENOMIC DNA]</scope>
    <source>
        <strain evidence="7 8">NCTC11976</strain>
    </source>
</reference>